<name>A0A6G1H683_9PEZI</name>
<evidence type="ECO:0000313" key="7">
    <source>
        <dbReference type="Proteomes" id="UP000800041"/>
    </source>
</evidence>
<dbReference type="SUPFAM" id="SSF74650">
    <property type="entry name" value="Galactose mutarotase-like"/>
    <property type="match status" value="1"/>
</dbReference>
<dbReference type="SUPFAM" id="SSF51445">
    <property type="entry name" value="(Trans)glycosidases"/>
    <property type="match status" value="1"/>
</dbReference>
<gene>
    <name evidence="6" type="ORF">K402DRAFT_391700</name>
</gene>
<dbReference type="InterPro" id="IPR013780">
    <property type="entry name" value="Glyco_hydro_b"/>
</dbReference>
<dbReference type="PANTHER" id="PTHR46959:SF2">
    <property type="entry name" value="SULFOQUINOVOSIDASE"/>
    <property type="match status" value="1"/>
</dbReference>
<keyword evidence="2 6" id="KW-0378">Hydrolase</keyword>
<keyword evidence="7" id="KW-1185">Reference proteome</keyword>
<dbReference type="SUPFAM" id="SSF51011">
    <property type="entry name" value="Glycosyl hydrolase domain"/>
    <property type="match status" value="1"/>
</dbReference>
<dbReference type="InterPro" id="IPR000322">
    <property type="entry name" value="Glyco_hydro_31_TIM"/>
</dbReference>
<dbReference type="OrthoDB" id="10070917at2759"/>
<feature type="domain" description="Glycoside hydrolase family 31 TIM barrel" evidence="4">
    <location>
        <begin position="331"/>
        <end position="663"/>
    </location>
</feature>
<organism evidence="6 7">
    <name type="scientific">Aulographum hederae CBS 113979</name>
    <dbReference type="NCBI Taxonomy" id="1176131"/>
    <lineage>
        <taxon>Eukaryota</taxon>
        <taxon>Fungi</taxon>
        <taxon>Dikarya</taxon>
        <taxon>Ascomycota</taxon>
        <taxon>Pezizomycotina</taxon>
        <taxon>Dothideomycetes</taxon>
        <taxon>Pleosporomycetidae</taxon>
        <taxon>Aulographales</taxon>
        <taxon>Aulographaceae</taxon>
    </lineage>
</organism>
<dbReference type="GO" id="GO:0004553">
    <property type="term" value="F:hydrolase activity, hydrolyzing O-glycosyl compounds"/>
    <property type="evidence" value="ECO:0007669"/>
    <property type="project" value="InterPro"/>
</dbReference>
<dbReference type="PANTHER" id="PTHR46959">
    <property type="entry name" value="SULFOQUINOVOSIDASE"/>
    <property type="match status" value="1"/>
</dbReference>
<protein>
    <submittedName>
        <fullName evidence="6">Glycoside hydrolase family 31 protein</fullName>
    </submittedName>
</protein>
<dbReference type="InterPro" id="IPR017853">
    <property type="entry name" value="GH"/>
</dbReference>
<reference evidence="6" key="1">
    <citation type="journal article" date="2020" name="Stud. Mycol.">
        <title>101 Dothideomycetes genomes: a test case for predicting lifestyles and emergence of pathogens.</title>
        <authorList>
            <person name="Haridas S."/>
            <person name="Albert R."/>
            <person name="Binder M."/>
            <person name="Bloem J."/>
            <person name="Labutti K."/>
            <person name="Salamov A."/>
            <person name="Andreopoulos B."/>
            <person name="Baker S."/>
            <person name="Barry K."/>
            <person name="Bills G."/>
            <person name="Bluhm B."/>
            <person name="Cannon C."/>
            <person name="Castanera R."/>
            <person name="Culley D."/>
            <person name="Daum C."/>
            <person name="Ezra D."/>
            <person name="Gonzalez J."/>
            <person name="Henrissat B."/>
            <person name="Kuo A."/>
            <person name="Liang C."/>
            <person name="Lipzen A."/>
            <person name="Lutzoni F."/>
            <person name="Magnuson J."/>
            <person name="Mondo S."/>
            <person name="Nolan M."/>
            <person name="Ohm R."/>
            <person name="Pangilinan J."/>
            <person name="Park H.-J."/>
            <person name="Ramirez L."/>
            <person name="Alfaro M."/>
            <person name="Sun H."/>
            <person name="Tritt A."/>
            <person name="Yoshinaga Y."/>
            <person name="Zwiers L.-H."/>
            <person name="Turgeon B."/>
            <person name="Goodwin S."/>
            <person name="Spatafora J."/>
            <person name="Crous P."/>
            <person name="Grigoriev I."/>
        </authorList>
    </citation>
    <scope>NUCLEOTIDE SEQUENCE</scope>
    <source>
        <strain evidence="6">CBS 113979</strain>
    </source>
</reference>
<dbReference type="Pfam" id="PF01055">
    <property type="entry name" value="Glyco_hydro_31_2nd"/>
    <property type="match status" value="1"/>
</dbReference>
<dbReference type="InterPro" id="IPR048395">
    <property type="entry name" value="Glyco_hydro_31_C"/>
</dbReference>
<sequence length="809" mass="87868">MRVSTLILLSLFEGTSWAFNHHAYGNGGPGFPFPHKNAGHGPSDGQECSFGSYKGKVDVLGSSFSISNSKGQDVWTTSTERAFISASSGLANQTDSSGNFEIRSDNISAPCKSPQMQAYRTAPELLVIDGNFADGACSALSWSISFSSSSKDGEGLVFDATIIGGNVDNIYLAFESPKEEAFFGLGEQAGIGNLRGYRIPFWTREGGVGRGEEPVTSYLNSNRSISGTFAGGSALTSYTAIASYATSIGRYFVLNGWNYALFDLASGKTDPFTDTAETELSGEIAAGDKSDTSTTVIEVMYEGSTMSGTVGCKDAMLDAITSLTQVSGRQPALPDWAFDGAVLGIQGGQEKVERIIQTSLHYGMPLVGVWLQDWSGTRLQAGMYNISLSRLWWNWEPDMTLYPTWADWVPHLLDTYQVRTMSYVNTFLANVTNKPTGFNRNFFLEATESGRFVQNATANDGSTWTITSGPGIDAGLLDISNTTTVAWFKDLIKTQFYSVPIKGMMQDFGEYLAVDSSVALTNGQGITPREFHNEYPGAWARLLREVTEELGLGDDSIGFHRSANTFSAAHTNLFWVGDQDINFSRLDGMRAVISSSIHVGVSGFGQAHSDVGGYTNTLAPTFNITRTPPLLGRWGEMAALSAATFRTHEGNIPSVNTQVYSNETTYLYHTYNARMYAVLKPYRKMAIQEYQEKGWPLVRHPIVYAGGDVAASKIIDESYFFGGAMLVAPVYDPAEQTLDVYLPDIGPGYVYTHVWSGETFYGGSNVTVDAPYGKPGVFLRTPLSAEETEALSGFMEFVEQEKGATLSVA</sequence>
<dbReference type="Gene3D" id="3.20.20.80">
    <property type="entry name" value="Glycosidases"/>
    <property type="match status" value="1"/>
</dbReference>
<dbReference type="InterPro" id="IPR011013">
    <property type="entry name" value="Gal_mutarotase_sf_dom"/>
</dbReference>
<proteinExistence type="inferred from homology"/>
<dbReference type="GO" id="GO:0030246">
    <property type="term" value="F:carbohydrate binding"/>
    <property type="evidence" value="ECO:0007669"/>
    <property type="project" value="InterPro"/>
</dbReference>
<dbReference type="GO" id="GO:0005975">
    <property type="term" value="P:carbohydrate metabolic process"/>
    <property type="evidence" value="ECO:0007669"/>
    <property type="project" value="InterPro"/>
</dbReference>
<dbReference type="Pfam" id="PF21365">
    <property type="entry name" value="Glyco_hydro_31_3rd"/>
    <property type="match status" value="1"/>
</dbReference>
<dbReference type="InterPro" id="IPR052990">
    <property type="entry name" value="Sulfoquinovosidase_GH31"/>
</dbReference>
<dbReference type="CDD" id="cd14752">
    <property type="entry name" value="GH31_N"/>
    <property type="match status" value="1"/>
</dbReference>
<accession>A0A6G1H683</accession>
<feature type="chain" id="PRO_5026144007" evidence="3">
    <location>
        <begin position="19"/>
        <end position="809"/>
    </location>
</feature>
<dbReference type="Proteomes" id="UP000800041">
    <property type="component" value="Unassembled WGS sequence"/>
</dbReference>
<feature type="domain" description="Glycosyl hydrolase family 31 C-terminal" evidence="5">
    <location>
        <begin position="710"/>
        <end position="780"/>
    </location>
</feature>
<dbReference type="Gene3D" id="2.60.40.1180">
    <property type="entry name" value="Golgi alpha-mannosidase II"/>
    <property type="match status" value="1"/>
</dbReference>
<evidence type="ECO:0000259" key="4">
    <source>
        <dbReference type="Pfam" id="PF01055"/>
    </source>
</evidence>
<dbReference type="AlphaFoldDB" id="A0A6G1H683"/>
<evidence type="ECO:0000256" key="1">
    <source>
        <dbReference type="ARBA" id="ARBA00007806"/>
    </source>
</evidence>
<keyword evidence="3" id="KW-0732">Signal</keyword>
<evidence type="ECO:0000313" key="6">
    <source>
        <dbReference type="EMBL" id="KAF1988468.1"/>
    </source>
</evidence>
<dbReference type="Gene3D" id="2.60.40.1760">
    <property type="entry name" value="glycosyl hydrolase (family 31)"/>
    <property type="match status" value="1"/>
</dbReference>
<evidence type="ECO:0000256" key="2">
    <source>
        <dbReference type="RuleBase" id="RU361185"/>
    </source>
</evidence>
<keyword evidence="2" id="KW-0326">Glycosidase</keyword>
<feature type="signal peptide" evidence="3">
    <location>
        <begin position="1"/>
        <end position="18"/>
    </location>
</feature>
<comment type="similarity">
    <text evidence="1 2">Belongs to the glycosyl hydrolase 31 family.</text>
</comment>
<evidence type="ECO:0000259" key="5">
    <source>
        <dbReference type="Pfam" id="PF21365"/>
    </source>
</evidence>
<evidence type="ECO:0000256" key="3">
    <source>
        <dbReference type="SAM" id="SignalP"/>
    </source>
</evidence>
<dbReference type="EMBL" id="ML977148">
    <property type="protein sequence ID" value="KAF1988468.1"/>
    <property type="molecule type" value="Genomic_DNA"/>
</dbReference>